<protein>
    <submittedName>
        <fullName evidence="2">Uncharacterized protein</fullName>
    </submittedName>
</protein>
<gene>
    <name evidence="2" type="ORF">ACJMK2_000633</name>
</gene>
<sequence>MSFLFNSNIAVNVIHFLVDVCGVLLLNCNSESGGLLWMCSFQTLPFDQVRKMNSNQHPVDPKIVLVPCELLLNMRVTWGNGFTLQRRYYIVNQTLES</sequence>
<organism evidence="2 3">
    <name type="scientific">Sinanodonta woodiana</name>
    <name type="common">Chinese pond mussel</name>
    <name type="synonym">Anodonta woodiana</name>
    <dbReference type="NCBI Taxonomy" id="1069815"/>
    <lineage>
        <taxon>Eukaryota</taxon>
        <taxon>Metazoa</taxon>
        <taxon>Spiralia</taxon>
        <taxon>Lophotrochozoa</taxon>
        <taxon>Mollusca</taxon>
        <taxon>Bivalvia</taxon>
        <taxon>Autobranchia</taxon>
        <taxon>Heteroconchia</taxon>
        <taxon>Palaeoheterodonta</taxon>
        <taxon>Unionida</taxon>
        <taxon>Unionoidea</taxon>
        <taxon>Unionidae</taxon>
        <taxon>Unioninae</taxon>
        <taxon>Sinanodonta</taxon>
    </lineage>
</organism>
<reference evidence="2 3" key="1">
    <citation type="submission" date="2024-11" db="EMBL/GenBank/DDBJ databases">
        <title>Chromosome-level genome assembly of the freshwater bivalve Anodonta woodiana.</title>
        <authorList>
            <person name="Chen X."/>
        </authorList>
    </citation>
    <scope>NUCLEOTIDE SEQUENCE [LARGE SCALE GENOMIC DNA]</scope>
    <source>
        <strain evidence="2">MN2024</strain>
        <tissue evidence="2">Gills</tissue>
    </source>
</reference>
<evidence type="ECO:0000313" key="2">
    <source>
        <dbReference type="EMBL" id="KAL3888262.1"/>
    </source>
</evidence>
<dbReference type="AlphaFoldDB" id="A0ABD3XT59"/>
<feature type="signal peptide" evidence="1">
    <location>
        <begin position="1"/>
        <end position="22"/>
    </location>
</feature>
<feature type="chain" id="PRO_5044865250" evidence="1">
    <location>
        <begin position="23"/>
        <end position="97"/>
    </location>
</feature>
<dbReference type="Proteomes" id="UP001634394">
    <property type="component" value="Unassembled WGS sequence"/>
</dbReference>
<accession>A0ABD3XT59</accession>
<evidence type="ECO:0000256" key="1">
    <source>
        <dbReference type="SAM" id="SignalP"/>
    </source>
</evidence>
<dbReference type="EMBL" id="JBJQND010000001">
    <property type="protein sequence ID" value="KAL3888262.1"/>
    <property type="molecule type" value="Genomic_DNA"/>
</dbReference>
<comment type="caution">
    <text evidence="2">The sequence shown here is derived from an EMBL/GenBank/DDBJ whole genome shotgun (WGS) entry which is preliminary data.</text>
</comment>
<keyword evidence="1" id="KW-0732">Signal</keyword>
<evidence type="ECO:0000313" key="3">
    <source>
        <dbReference type="Proteomes" id="UP001634394"/>
    </source>
</evidence>
<keyword evidence="3" id="KW-1185">Reference proteome</keyword>
<name>A0ABD3XT59_SINWO</name>
<proteinExistence type="predicted"/>